<dbReference type="AlphaFoldDB" id="A0A2Z2J2X9"/>
<evidence type="ECO:0000259" key="13">
    <source>
        <dbReference type="Pfam" id="PF00205"/>
    </source>
</evidence>
<dbReference type="InterPro" id="IPR029061">
    <property type="entry name" value="THDP-binding"/>
</dbReference>
<dbReference type="GO" id="GO:0004737">
    <property type="term" value="F:pyruvate decarboxylase activity"/>
    <property type="evidence" value="ECO:0007669"/>
    <property type="project" value="TreeGrafter"/>
</dbReference>
<evidence type="ECO:0000256" key="3">
    <source>
        <dbReference type="ARBA" id="ARBA00002938"/>
    </source>
</evidence>
<dbReference type="PROSITE" id="PS00187">
    <property type="entry name" value="TPP_ENZYMES"/>
    <property type="match status" value="1"/>
</dbReference>
<comment type="function">
    <text evidence="3">Decarboxylates branched-chain and aromatic alpha-keto acids to aldehydes.</text>
</comment>
<dbReference type="GO" id="GO:0000287">
    <property type="term" value="F:magnesium ion binding"/>
    <property type="evidence" value="ECO:0007669"/>
    <property type="project" value="InterPro"/>
</dbReference>
<dbReference type="FunFam" id="3.40.50.970:FF:000019">
    <property type="entry name" value="Pyruvate decarboxylase isozyme"/>
    <property type="match status" value="1"/>
</dbReference>
<keyword evidence="6 11" id="KW-0479">Metal-binding</keyword>
<protein>
    <recommendedName>
        <fullName evidence="5">Alpha-keto-acid decarboxylase</fullName>
    </recommendedName>
</protein>
<comment type="cofactor">
    <cofactor evidence="11">
        <name>Mg(2+)</name>
        <dbReference type="ChEBI" id="CHEBI:18420"/>
    </cofactor>
    <text evidence="11">Binds 1 Mg(2+) per subunit.</text>
</comment>
<dbReference type="Pfam" id="PF02775">
    <property type="entry name" value="TPP_enzyme_C"/>
    <property type="match status" value="1"/>
</dbReference>
<dbReference type="InterPro" id="IPR011766">
    <property type="entry name" value="TPP_enzyme_TPP-bd"/>
</dbReference>
<dbReference type="PIRSF" id="PIRSF036565">
    <property type="entry name" value="Pyruvt_ip_decrb"/>
    <property type="match status" value="1"/>
</dbReference>
<dbReference type="Gene3D" id="3.40.50.1220">
    <property type="entry name" value="TPP-binding domain"/>
    <property type="match status" value="1"/>
</dbReference>
<keyword evidence="8 11" id="KW-0460">Magnesium</keyword>
<evidence type="ECO:0000313" key="17">
    <source>
        <dbReference type="Proteomes" id="UP000250197"/>
    </source>
</evidence>
<dbReference type="PANTHER" id="PTHR43452">
    <property type="entry name" value="PYRUVATE DECARBOXYLASE"/>
    <property type="match status" value="1"/>
</dbReference>
<feature type="domain" description="Thiamine pyrophosphate enzyme N-terminal TPP-binding" evidence="15">
    <location>
        <begin position="3"/>
        <end position="106"/>
    </location>
</feature>
<organism evidence="16 17">
    <name type="scientific">Corynebacterium striatum</name>
    <dbReference type="NCBI Taxonomy" id="43770"/>
    <lineage>
        <taxon>Bacteria</taxon>
        <taxon>Bacillati</taxon>
        <taxon>Actinomycetota</taxon>
        <taxon>Actinomycetes</taxon>
        <taxon>Mycobacteriales</taxon>
        <taxon>Corynebacteriaceae</taxon>
        <taxon>Corynebacterium</taxon>
    </lineage>
</organism>
<comment type="cofactor">
    <cofactor evidence="2">
        <name>thiamine diphosphate</name>
        <dbReference type="ChEBI" id="CHEBI:58937"/>
    </cofactor>
</comment>
<feature type="binding site" evidence="11">
    <location>
        <position position="459"/>
    </location>
    <ligand>
        <name>Mg(2+)</name>
        <dbReference type="ChEBI" id="CHEBI:18420"/>
    </ligand>
</feature>
<evidence type="ECO:0000259" key="15">
    <source>
        <dbReference type="Pfam" id="PF02776"/>
    </source>
</evidence>
<dbReference type="InterPro" id="IPR000399">
    <property type="entry name" value="TPP-bd_CS"/>
</dbReference>
<dbReference type="Proteomes" id="UP000250197">
    <property type="component" value="Chromosome"/>
</dbReference>
<evidence type="ECO:0000256" key="2">
    <source>
        <dbReference type="ARBA" id="ARBA00001964"/>
    </source>
</evidence>
<keyword evidence="7" id="KW-0210">Decarboxylase</keyword>
<dbReference type="InterPro" id="IPR047214">
    <property type="entry name" value="TPP_PDC_IPDC"/>
</dbReference>
<evidence type="ECO:0000313" key="16">
    <source>
        <dbReference type="EMBL" id="ART20767.1"/>
    </source>
</evidence>
<dbReference type="InterPro" id="IPR029035">
    <property type="entry name" value="DHS-like_NAD/FAD-binding_dom"/>
</dbReference>
<feature type="binding site" evidence="11">
    <location>
        <position position="432"/>
    </location>
    <ligand>
        <name>Mg(2+)</name>
        <dbReference type="ChEBI" id="CHEBI:18420"/>
    </ligand>
</feature>
<evidence type="ECO:0000256" key="11">
    <source>
        <dbReference type="PIRSR" id="PIRSR036565-2"/>
    </source>
</evidence>
<dbReference type="KEGG" id="cstr:CBE89_04130"/>
<dbReference type="GO" id="GO:0005829">
    <property type="term" value="C:cytosol"/>
    <property type="evidence" value="ECO:0007669"/>
    <property type="project" value="TreeGrafter"/>
</dbReference>
<feature type="domain" description="Thiamine pyrophosphate enzyme central" evidence="13">
    <location>
        <begin position="208"/>
        <end position="310"/>
    </location>
</feature>
<dbReference type="SUPFAM" id="SSF52518">
    <property type="entry name" value="Thiamin diphosphate-binding fold (THDP-binding)"/>
    <property type="match status" value="2"/>
</dbReference>
<dbReference type="InterPro" id="IPR012001">
    <property type="entry name" value="Thiamin_PyroP_enz_TPP-bd_dom"/>
</dbReference>
<gene>
    <name evidence="16" type="ORF">CBE89_04130</name>
</gene>
<dbReference type="InterPro" id="IPR012110">
    <property type="entry name" value="PDC/IPDC-like"/>
</dbReference>
<feature type="domain" description="Thiamine pyrophosphate enzyme TPP-binding" evidence="14">
    <location>
        <begin position="392"/>
        <end position="525"/>
    </location>
</feature>
<feature type="binding site" evidence="11">
    <location>
        <position position="461"/>
    </location>
    <ligand>
        <name>Mg(2+)</name>
        <dbReference type="ChEBI" id="CHEBI:18420"/>
    </ligand>
</feature>
<name>A0A2Z2J2X9_CORST</name>
<keyword evidence="9 12" id="KW-0786">Thiamine pyrophosphate</keyword>
<dbReference type="SUPFAM" id="SSF52467">
    <property type="entry name" value="DHS-like NAD/FAD-binding domain"/>
    <property type="match status" value="1"/>
</dbReference>
<evidence type="ECO:0000256" key="7">
    <source>
        <dbReference type="ARBA" id="ARBA00022793"/>
    </source>
</evidence>
<dbReference type="EMBL" id="CP021252">
    <property type="protein sequence ID" value="ART20767.1"/>
    <property type="molecule type" value="Genomic_DNA"/>
</dbReference>
<evidence type="ECO:0000256" key="4">
    <source>
        <dbReference type="ARBA" id="ARBA00007812"/>
    </source>
</evidence>
<dbReference type="PANTHER" id="PTHR43452:SF30">
    <property type="entry name" value="PYRUVATE DECARBOXYLASE ISOZYME 1-RELATED"/>
    <property type="match status" value="1"/>
</dbReference>
<dbReference type="Pfam" id="PF00205">
    <property type="entry name" value="TPP_enzyme_M"/>
    <property type="match status" value="1"/>
</dbReference>
<evidence type="ECO:0000259" key="14">
    <source>
        <dbReference type="Pfam" id="PF02775"/>
    </source>
</evidence>
<dbReference type="RefSeq" id="WP_086890903.1">
    <property type="nucleotide sequence ID" value="NZ_CP021252.1"/>
</dbReference>
<dbReference type="CDD" id="cd07038">
    <property type="entry name" value="TPP_PYR_PDC_IPDC_like"/>
    <property type="match status" value="1"/>
</dbReference>
<accession>A0A2Z2J2X9</accession>
<keyword evidence="16" id="KW-0670">Pyruvate</keyword>
<comment type="similarity">
    <text evidence="4 12">Belongs to the TPP enzyme family.</text>
</comment>
<evidence type="ECO:0000256" key="6">
    <source>
        <dbReference type="ARBA" id="ARBA00022723"/>
    </source>
</evidence>
<dbReference type="Pfam" id="PF02776">
    <property type="entry name" value="TPP_enzyme_N"/>
    <property type="match status" value="1"/>
</dbReference>
<evidence type="ECO:0000256" key="5">
    <source>
        <dbReference type="ARBA" id="ARBA00020054"/>
    </source>
</evidence>
<dbReference type="GO" id="GO:0000949">
    <property type="term" value="P:aromatic amino acid family catabolic process to alcohol via Ehrlich pathway"/>
    <property type="evidence" value="ECO:0007669"/>
    <property type="project" value="TreeGrafter"/>
</dbReference>
<dbReference type="InterPro" id="IPR012000">
    <property type="entry name" value="Thiamin_PyroP_enz_cen_dom"/>
</dbReference>
<proteinExistence type="inferred from homology"/>
<reference evidence="16 17" key="1">
    <citation type="submission" date="2017-05" db="EMBL/GenBank/DDBJ databases">
        <title>Complete genome sequence of Corynebacterium striatum KC-Na-1 isolated from Neophocaena asiaeorientalis in Korea.</title>
        <authorList>
            <person name="Kim J.H."/>
            <person name="Lee K."/>
        </authorList>
    </citation>
    <scope>NUCLEOTIDE SEQUENCE [LARGE SCALE GENOMIC DNA]</scope>
    <source>
        <strain evidence="16 17">KC-Na-01</strain>
    </source>
</reference>
<evidence type="ECO:0000256" key="12">
    <source>
        <dbReference type="RuleBase" id="RU362132"/>
    </source>
</evidence>
<evidence type="ECO:0000256" key="9">
    <source>
        <dbReference type="ARBA" id="ARBA00023052"/>
    </source>
</evidence>
<dbReference type="Gene3D" id="3.40.50.970">
    <property type="match status" value="2"/>
</dbReference>
<dbReference type="GO" id="GO:0030976">
    <property type="term" value="F:thiamine pyrophosphate binding"/>
    <property type="evidence" value="ECO:0007669"/>
    <property type="project" value="InterPro"/>
</dbReference>
<dbReference type="FunFam" id="3.40.50.970:FF:000024">
    <property type="entry name" value="Pyruvate decarboxylase isozyme"/>
    <property type="match status" value="1"/>
</dbReference>
<evidence type="ECO:0000256" key="8">
    <source>
        <dbReference type="ARBA" id="ARBA00022842"/>
    </source>
</evidence>
<evidence type="ECO:0000256" key="10">
    <source>
        <dbReference type="ARBA" id="ARBA00023239"/>
    </source>
</evidence>
<comment type="cofactor">
    <cofactor evidence="1">
        <name>a metal cation</name>
        <dbReference type="ChEBI" id="CHEBI:25213"/>
    </cofactor>
</comment>
<evidence type="ECO:0000256" key="1">
    <source>
        <dbReference type="ARBA" id="ARBA00001920"/>
    </source>
</evidence>
<sequence>MYTIGDYLLDRLAEVGITELFGVPGDFNLKFLDHVVAHEKIRWVGNSNELNAGYAADGYARLRGIGAFLTTFGVGELSAANAIAGSYAENVPVIHIVGSPRKELQASVSKIHHSMGDGDFARFFRVDRELTCVAEDLNAMTAQAQIDNLIVQVLFQRKPGALHLAADVASTPCTPPKAPLPLIEQLDSEAAAQEFERDLKGFLKGRTLAVLADVLVHRFGCQSTLQGYLDRSGVPVATLSWGKSLIDEETSNFAGIYSGAASHGDTRKTVEEATALVTVGVDFTDNITAGFSVAISQDNQVDIRRDTAYIQGKAYTPLSMGRAIEILDQVTAEVSPEFMPVGKTNPAEKVEITDEPLSQEQLWAVVSRALEPGNVVIAEQGTSFFGLSAHHFPTDTVFIGQPMWGSIGYTLPATLGAALAQPGRRPVLLIGDGSAQLTIQEIGQMVREKVPAAIFLVNNNGYTVERAINGEDEYYNDIPAWDWSKTLDFFGAGDFGLTLRATTGAELEESVAVATANKDKLVFVEAVTPYNDYPEQLKRVAEALAPRKR</sequence>
<keyword evidence="10" id="KW-0456">Lyase</keyword>
<dbReference type="InterPro" id="IPR047213">
    <property type="entry name" value="TPP_PYR_PDC_IPDC-like"/>
</dbReference>
<dbReference type="CDD" id="cd02005">
    <property type="entry name" value="TPP_PDC_IPDC"/>
    <property type="match status" value="1"/>
</dbReference>